<dbReference type="Pfam" id="PF00027">
    <property type="entry name" value="cNMP_binding"/>
    <property type="match status" value="1"/>
</dbReference>
<dbReference type="PROSITE" id="PS50042">
    <property type="entry name" value="CNMP_BINDING_3"/>
    <property type="match status" value="1"/>
</dbReference>
<dbReference type="InterPro" id="IPR000595">
    <property type="entry name" value="cNMP-bd_dom"/>
</dbReference>
<evidence type="ECO:0000256" key="1">
    <source>
        <dbReference type="ARBA" id="ARBA00023015"/>
    </source>
</evidence>
<keyword evidence="3" id="KW-0010">Activator</keyword>
<protein>
    <submittedName>
        <fullName evidence="7">cAMP-binding domain of CRP or a regulatory subunit of cAMP-dependent protein kinases</fullName>
    </submittedName>
</protein>
<dbReference type="SMART" id="SM00419">
    <property type="entry name" value="HTH_CRP"/>
    <property type="match status" value="1"/>
</dbReference>
<dbReference type="SUPFAM" id="SSF51206">
    <property type="entry name" value="cAMP-binding domain-like"/>
    <property type="match status" value="1"/>
</dbReference>
<keyword evidence="1" id="KW-0805">Transcription regulation</keyword>
<dbReference type="STRING" id="1830138.SAMN05443507_11178"/>
<gene>
    <name evidence="7" type="ORF">SAMN05443507_11178</name>
</gene>
<dbReference type="GO" id="GO:0003700">
    <property type="term" value="F:DNA-binding transcription factor activity"/>
    <property type="evidence" value="ECO:0007669"/>
    <property type="project" value="TreeGrafter"/>
</dbReference>
<dbReference type="PANTHER" id="PTHR24567">
    <property type="entry name" value="CRP FAMILY TRANSCRIPTIONAL REGULATORY PROTEIN"/>
    <property type="match status" value="1"/>
</dbReference>
<dbReference type="AlphaFoldDB" id="A0A1M6R7E9"/>
<dbReference type="InterPro" id="IPR018490">
    <property type="entry name" value="cNMP-bd_dom_sf"/>
</dbReference>
<proteinExistence type="predicted"/>
<evidence type="ECO:0000259" key="6">
    <source>
        <dbReference type="PROSITE" id="PS51063"/>
    </source>
</evidence>
<dbReference type="Pfam" id="PF13545">
    <property type="entry name" value="HTH_Crp_2"/>
    <property type="match status" value="1"/>
</dbReference>
<evidence type="ECO:0000313" key="7">
    <source>
        <dbReference type="EMBL" id="SHK28372.1"/>
    </source>
</evidence>
<organism evidence="7 8">
    <name type="scientific">Alicyclobacillus tolerans</name>
    <dbReference type="NCBI Taxonomy" id="90970"/>
    <lineage>
        <taxon>Bacteria</taxon>
        <taxon>Bacillati</taxon>
        <taxon>Bacillota</taxon>
        <taxon>Bacilli</taxon>
        <taxon>Bacillales</taxon>
        <taxon>Alicyclobacillaceae</taxon>
        <taxon>Alicyclobacillus</taxon>
    </lineage>
</organism>
<accession>A0A1M6R7E9</accession>
<evidence type="ECO:0000256" key="2">
    <source>
        <dbReference type="ARBA" id="ARBA00023125"/>
    </source>
</evidence>
<keyword evidence="7" id="KW-0808">Transferase</keyword>
<dbReference type="InterPro" id="IPR036388">
    <property type="entry name" value="WH-like_DNA-bd_sf"/>
</dbReference>
<dbReference type="Gene3D" id="1.10.10.10">
    <property type="entry name" value="Winged helix-like DNA-binding domain superfamily/Winged helix DNA-binding domain"/>
    <property type="match status" value="1"/>
</dbReference>
<sequence length="255" mass="29704">MLSFMKTALFQNIPNLDEGFFATHLFPMQIDKQEILFLQGDEGHHLYVLESGSLEIYVEHEQRRLVLGHQFAGEVVGELELVHPDHHRTASVRALEPCFLWRISRESFLTIVHAYPEILLRIARMLAERLQQADRKLSYFAFLDARLRIANLLLDMEKNFGVKNSADGSTHIAWRTSQQRMAEMIGLNRESVSRTLTEFVRLGWIKLDGRTVIIQNQEELERLVSQSMLIAKGRLWHTDMAQLMFTDDKENDRLE</sequence>
<dbReference type="GO" id="GO:0005829">
    <property type="term" value="C:cytosol"/>
    <property type="evidence" value="ECO:0007669"/>
    <property type="project" value="TreeGrafter"/>
</dbReference>
<evidence type="ECO:0000313" key="8">
    <source>
        <dbReference type="Proteomes" id="UP000184016"/>
    </source>
</evidence>
<dbReference type="SMART" id="SM00100">
    <property type="entry name" value="cNMP"/>
    <property type="match status" value="1"/>
</dbReference>
<feature type="domain" description="Cyclic nucleotide-binding" evidence="5">
    <location>
        <begin position="9"/>
        <end position="129"/>
    </location>
</feature>
<dbReference type="InterPro" id="IPR050397">
    <property type="entry name" value="Env_Response_Regulators"/>
</dbReference>
<dbReference type="InterPro" id="IPR036390">
    <property type="entry name" value="WH_DNA-bd_sf"/>
</dbReference>
<evidence type="ECO:0000256" key="4">
    <source>
        <dbReference type="ARBA" id="ARBA00023163"/>
    </source>
</evidence>
<dbReference type="PANTHER" id="PTHR24567:SF74">
    <property type="entry name" value="HTH-TYPE TRANSCRIPTIONAL REGULATOR ARCR"/>
    <property type="match status" value="1"/>
</dbReference>
<dbReference type="GO" id="GO:0003677">
    <property type="term" value="F:DNA binding"/>
    <property type="evidence" value="ECO:0007669"/>
    <property type="project" value="UniProtKB-KW"/>
</dbReference>
<dbReference type="InterPro" id="IPR012318">
    <property type="entry name" value="HTH_CRP"/>
</dbReference>
<keyword evidence="2" id="KW-0238">DNA-binding</keyword>
<reference evidence="8" key="1">
    <citation type="submission" date="2016-11" db="EMBL/GenBank/DDBJ databases">
        <authorList>
            <person name="Varghese N."/>
            <person name="Submissions S."/>
        </authorList>
    </citation>
    <scope>NUCLEOTIDE SEQUENCE [LARGE SCALE GENOMIC DNA]</scope>
    <source>
        <strain evidence="8">USBA-503</strain>
    </source>
</reference>
<keyword evidence="7" id="KW-0418">Kinase</keyword>
<dbReference type="GO" id="GO:0016301">
    <property type="term" value="F:kinase activity"/>
    <property type="evidence" value="ECO:0007669"/>
    <property type="project" value="UniProtKB-KW"/>
</dbReference>
<dbReference type="CDD" id="cd00038">
    <property type="entry name" value="CAP_ED"/>
    <property type="match status" value="1"/>
</dbReference>
<keyword evidence="4" id="KW-0804">Transcription</keyword>
<dbReference type="SUPFAM" id="SSF46785">
    <property type="entry name" value="Winged helix' DNA-binding domain"/>
    <property type="match status" value="1"/>
</dbReference>
<dbReference type="PRINTS" id="PR00103">
    <property type="entry name" value="CAMPKINASE"/>
</dbReference>
<dbReference type="Proteomes" id="UP000184016">
    <property type="component" value="Unassembled WGS sequence"/>
</dbReference>
<dbReference type="EMBL" id="FRAF01000011">
    <property type="protein sequence ID" value="SHK28372.1"/>
    <property type="molecule type" value="Genomic_DNA"/>
</dbReference>
<feature type="domain" description="HTH crp-type" evidence="6">
    <location>
        <begin position="143"/>
        <end position="218"/>
    </location>
</feature>
<dbReference type="PROSITE" id="PS51063">
    <property type="entry name" value="HTH_CRP_2"/>
    <property type="match status" value="1"/>
</dbReference>
<evidence type="ECO:0000259" key="5">
    <source>
        <dbReference type="PROSITE" id="PS50042"/>
    </source>
</evidence>
<name>A0A1M6R7E9_9BACL</name>
<evidence type="ECO:0000256" key="3">
    <source>
        <dbReference type="ARBA" id="ARBA00023159"/>
    </source>
</evidence>
<keyword evidence="8" id="KW-1185">Reference proteome</keyword>
<dbReference type="InterPro" id="IPR014710">
    <property type="entry name" value="RmlC-like_jellyroll"/>
</dbReference>
<dbReference type="Gene3D" id="2.60.120.10">
    <property type="entry name" value="Jelly Rolls"/>
    <property type="match status" value="1"/>
</dbReference>